<dbReference type="EMBL" id="CM055754">
    <property type="protein sequence ID" value="KAJ7991140.1"/>
    <property type="molecule type" value="Genomic_DNA"/>
</dbReference>
<evidence type="ECO:0000313" key="2">
    <source>
        <dbReference type="Proteomes" id="UP001157502"/>
    </source>
</evidence>
<keyword evidence="2" id="KW-1185">Reference proteome</keyword>
<comment type="caution">
    <text evidence="1">The sequence shown here is derived from an EMBL/GenBank/DDBJ whole genome shotgun (WGS) entry which is preliminary data.</text>
</comment>
<sequence length="76" mass="8765">MFKSKRKCFSSCDKLALQWYKHITDEERTQSFSCLIYFSCFRESIYTVYVVPAPVPVTPSRTRLVGPAPPTKAQLD</sequence>
<organism evidence="1 2">
    <name type="scientific">Dallia pectoralis</name>
    <name type="common">Alaska blackfish</name>
    <dbReference type="NCBI Taxonomy" id="75939"/>
    <lineage>
        <taxon>Eukaryota</taxon>
        <taxon>Metazoa</taxon>
        <taxon>Chordata</taxon>
        <taxon>Craniata</taxon>
        <taxon>Vertebrata</taxon>
        <taxon>Euteleostomi</taxon>
        <taxon>Actinopterygii</taxon>
        <taxon>Neopterygii</taxon>
        <taxon>Teleostei</taxon>
        <taxon>Protacanthopterygii</taxon>
        <taxon>Esociformes</taxon>
        <taxon>Umbridae</taxon>
        <taxon>Dallia</taxon>
    </lineage>
</organism>
<dbReference type="Proteomes" id="UP001157502">
    <property type="component" value="Chromosome 27"/>
</dbReference>
<name>A0ACC2FIP7_DALPE</name>
<accession>A0ACC2FIP7</accession>
<proteinExistence type="predicted"/>
<evidence type="ECO:0000313" key="1">
    <source>
        <dbReference type="EMBL" id="KAJ7991140.1"/>
    </source>
</evidence>
<protein>
    <submittedName>
        <fullName evidence="1">Uncharacterized protein</fullName>
    </submittedName>
</protein>
<reference evidence="1" key="1">
    <citation type="submission" date="2021-05" db="EMBL/GenBank/DDBJ databases">
        <authorList>
            <person name="Pan Q."/>
            <person name="Jouanno E."/>
            <person name="Zahm M."/>
            <person name="Klopp C."/>
            <person name="Cabau C."/>
            <person name="Louis A."/>
            <person name="Berthelot C."/>
            <person name="Parey E."/>
            <person name="Roest Crollius H."/>
            <person name="Montfort J."/>
            <person name="Robinson-Rechavi M."/>
            <person name="Bouchez O."/>
            <person name="Lampietro C."/>
            <person name="Lopez Roques C."/>
            <person name="Donnadieu C."/>
            <person name="Postlethwait J."/>
            <person name="Bobe J."/>
            <person name="Dillon D."/>
            <person name="Chandos A."/>
            <person name="von Hippel F."/>
            <person name="Guiguen Y."/>
        </authorList>
    </citation>
    <scope>NUCLEOTIDE SEQUENCE</scope>
    <source>
        <strain evidence="1">YG-Jan2019</strain>
    </source>
</reference>
<gene>
    <name evidence="1" type="ORF">DPEC_G00294170</name>
</gene>